<keyword evidence="7 8" id="KW-0472">Membrane</keyword>
<name>A0A914C1Z3_9BILA</name>
<dbReference type="Pfam" id="PF03351">
    <property type="entry name" value="DOMON"/>
    <property type="match status" value="1"/>
</dbReference>
<sequence length="478" mass="53438">MKPLQPALLLLYFYVGCLTAIAFNIDECSTTKECITFPAECLKQKPIKCEYLLSYAPSENNSDAVAIELATKRIGNNMYIAVGFSNDQEMGNEPVSTCSFIGDNVTVHLTKNVGKSNRPLNENPLQLISDGDQNGLLYCKFQQNINKNLSSSSELPDLSHPHFLLIARGAIRNPQAPLRIGIHSLNQDSIDFPQVTPSQVNLSEVLEEKLFGNQSSDEAPNTPTVAQPTDYKNILVRLHGLLMILAWMFLLAIGIFSARYMKELWPTTTPMGLKIWFHIHRTLNFVAVCCLVVSTILIFIAKDFSWKGPWFGREQERNLSLGAIHSLVGLLAVIGGVAQPFIALTRCGINHPRRPIFNWIHRIIGLTAFILAAIAIFIAVSHFKRYWADQLWSLISLIVYYLLLIVVVQSLEWYRLAQRPHPVGVELKTKDGRQNHANLHSSSNQLDNKVKLTTIGSFAVVVLVAGVFTGILFFMLLP</sequence>
<reference evidence="13" key="1">
    <citation type="submission" date="2022-11" db="UniProtKB">
        <authorList>
            <consortium name="WormBaseParasite"/>
        </authorList>
    </citation>
    <scope>IDENTIFICATION</scope>
</reference>
<feature type="chain" id="PRO_5037862365" evidence="9">
    <location>
        <begin position="23"/>
        <end position="478"/>
    </location>
</feature>
<dbReference type="PROSITE" id="PS50939">
    <property type="entry name" value="CYTOCHROME_B561"/>
    <property type="match status" value="1"/>
</dbReference>
<feature type="transmembrane region" description="Helical" evidence="8">
    <location>
        <begin position="455"/>
        <end position="477"/>
    </location>
</feature>
<dbReference type="Gene3D" id="1.20.120.1770">
    <property type="match status" value="1"/>
</dbReference>
<evidence type="ECO:0000256" key="3">
    <source>
        <dbReference type="ARBA" id="ARBA00022692"/>
    </source>
</evidence>
<evidence type="ECO:0000259" key="11">
    <source>
        <dbReference type="PROSITE" id="PS50939"/>
    </source>
</evidence>
<feature type="transmembrane region" description="Helical" evidence="8">
    <location>
        <begin position="391"/>
        <end position="411"/>
    </location>
</feature>
<comment type="subcellular location">
    <subcellularLocation>
        <location evidence="1">Membrane</location>
    </subcellularLocation>
</comment>
<dbReference type="PANTHER" id="PTHR23130">
    <property type="entry name" value="CYTOCHROME B561 AND DOMON DOMAIN-CONTAINING PROTEIN"/>
    <property type="match status" value="1"/>
</dbReference>
<evidence type="ECO:0000256" key="2">
    <source>
        <dbReference type="ARBA" id="ARBA00022448"/>
    </source>
</evidence>
<feature type="domain" description="DOMON" evidence="10">
    <location>
        <begin position="49"/>
        <end position="169"/>
    </location>
</feature>
<keyword evidence="6 8" id="KW-1133">Transmembrane helix</keyword>
<dbReference type="CDD" id="cd09628">
    <property type="entry name" value="DOMON_SDR_2_like"/>
    <property type="match status" value="1"/>
</dbReference>
<organism evidence="12 13">
    <name type="scientific">Acrobeloides nanus</name>
    <dbReference type="NCBI Taxonomy" id="290746"/>
    <lineage>
        <taxon>Eukaryota</taxon>
        <taxon>Metazoa</taxon>
        <taxon>Ecdysozoa</taxon>
        <taxon>Nematoda</taxon>
        <taxon>Chromadorea</taxon>
        <taxon>Rhabditida</taxon>
        <taxon>Tylenchina</taxon>
        <taxon>Cephalobomorpha</taxon>
        <taxon>Cephaloboidea</taxon>
        <taxon>Cephalobidae</taxon>
        <taxon>Acrobeloides</taxon>
    </lineage>
</organism>
<dbReference type="Proteomes" id="UP000887540">
    <property type="component" value="Unplaced"/>
</dbReference>
<evidence type="ECO:0000256" key="1">
    <source>
        <dbReference type="ARBA" id="ARBA00004370"/>
    </source>
</evidence>
<proteinExistence type="predicted"/>
<keyword evidence="4 9" id="KW-0732">Signal</keyword>
<dbReference type="InterPro" id="IPR006593">
    <property type="entry name" value="Cyt_b561/ferric_Rdtase_TM"/>
</dbReference>
<feature type="transmembrane region" description="Helical" evidence="8">
    <location>
        <begin position="238"/>
        <end position="261"/>
    </location>
</feature>
<evidence type="ECO:0000259" key="10">
    <source>
        <dbReference type="PROSITE" id="PS50836"/>
    </source>
</evidence>
<dbReference type="WBParaSite" id="ACRNAN_Path_1534.g5986.t1">
    <property type="protein sequence ID" value="ACRNAN_Path_1534.g5986.t1"/>
    <property type="gene ID" value="ACRNAN_Path_1534.g5986"/>
</dbReference>
<accession>A0A914C1Z3</accession>
<protein>
    <submittedName>
        <fullName evidence="13">Ferric-chelate reductase 1</fullName>
    </submittedName>
</protein>
<dbReference type="CDD" id="cd08760">
    <property type="entry name" value="Cyt_b561_FRRS1_like"/>
    <property type="match status" value="1"/>
</dbReference>
<keyword evidence="3 8" id="KW-0812">Transmembrane</keyword>
<feature type="transmembrane region" description="Helical" evidence="8">
    <location>
        <begin position="321"/>
        <end position="344"/>
    </location>
</feature>
<evidence type="ECO:0000256" key="4">
    <source>
        <dbReference type="ARBA" id="ARBA00022729"/>
    </source>
</evidence>
<keyword evidence="2" id="KW-0813">Transport</keyword>
<evidence type="ECO:0000256" key="8">
    <source>
        <dbReference type="SAM" id="Phobius"/>
    </source>
</evidence>
<dbReference type="AlphaFoldDB" id="A0A914C1Z3"/>
<feature type="domain" description="Cytochrome b561" evidence="11">
    <location>
        <begin position="202"/>
        <end position="417"/>
    </location>
</feature>
<evidence type="ECO:0000256" key="9">
    <source>
        <dbReference type="SAM" id="SignalP"/>
    </source>
</evidence>
<dbReference type="Pfam" id="PF03188">
    <property type="entry name" value="Cytochrom_B561"/>
    <property type="match status" value="1"/>
</dbReference>
<dbReference type="GO" id="GO:0016020">
    <property type="term" value="C:membrane"/>
    <property type="evidence" value="ECO:0007669"/>
    <property type="project" value="UniProtKB-SubCell"/>
</dbReference>
<evidence type="ECO:0000256" key="6">
    <source>
        <dbReference type="ARBA" id="ARBA00022989"/>
    </source>
</evidence>
<feature type="transmembrane region" description="Helical" evidence="8">
    <location>
        <begin position="282"/>
        <end position="301"/>
    </location>
</feature>
<keyword evidence="12" id="KW-1185">Reference proteome</keyword>
<dbReference type="PROSITE" id="PS50836">
    <property type="entry name" value="DOMON"/>
    <property type="match status" value="1"/>
</dbReference>
<keyword evidence="5" id="KW-0249">Electron transport</keyword>
<dbReference type="InterPro" id="IPR005018">
    <property type="entry name" value="DOMON_domain"/>
</dbReference>
<dbReference type="PANTHER" id="PTHR23130:SF171">
    <property type="entry name" value="OS01G0895300 PROTEIN"/>
    <property type="match status" value="1"/>
</dbReference>
<evidence type="ECO:0000313" key="12">
    <source>
        <dbReference type="Proteomes" id="UP000887540"/>
    </source>
</evidence>
<dbReference type="SMART" id="SM00665">
    <property type="entry name" value="B561"/>
    <property type="match status" value="1"/>
</dbReference>
<evidence type="ECO:0000256" key="7">
    <source>
        <dbReference type="ARBA" id="ARBA00023136"/>
    </source>
</evidence>
<evidence type="ECO:0000313" key="13">
    <source>
        <dbReference type="WBParaSite" id="ACRNAN_Path_1534.g5986.t1"/>
    </source>
</evidence>
<evidence type="ECO:0000256" key="5">
    <source>
        <dbReference type="ARBA" id="ARBA00022982"/>
    </source>
</evidence>
<feature type="transmembrane region" description="Helical" evidence="8">
    <location>
        <begin position="356"/>
        <end position="379"/>
    </location>
</feature>
<feature type="signal peptide" evidence="9">
    <location>
        <begin position="1"/>
        <end position="22"/>
    </location>
</feature>